<dbReference type="Proteomes" id="UP001480595">
    <property type="component" value="Unassembled WGS sequence"/>
</dbReference>
<keyword evidence="3" id="KW-1185">Reference proteome</keyword>
<feature type="region of interest" description="Disordered" evidence="1">
    <location>
        <begin position="75"/>
        <end position="94"/>
    </location>
</feature>
<dbReference type="GeneID" id="92087442"/>
<sequence>MFQFNISDILPIWQNCGEIGGFAVVKEPTETTCSLIRKDLLIYWAVGNAATPVLVPIGVGVEVIVDGPDGRDERLAPGVGRNVQATRTPDPYVH</sequence>
<comment type="caution">
    <text evidence="2">The sequence shown here is derived from an EMBL/GenBank/DDBJ whole genome shotgun (WGS) entry which is preliminary data.</text>
</comment>
<evidence type="ECO:0000313" key="2">
    <source>
        <dbReference type="EMBL" id="KAK8079163.1"/>
    </source>
</evidence>
<gene>
    <name evidence="2" type="ORF">PG994_002970</name>
</gene>
<protein>
    <submittedName>
        <fullName evidence="2">Uncharacterized protein</fullName>
    </submittedName>
</protein>
<evidence type="ECO:0000313" key="3">
    <source>
        <dbReference type="Proteomes" id="UP001480595"/>
    </source>
</evidence>
<dbReference type="EMBL" id="JAQQWL010000003">
    <property type="protein sequence ID" value="KAK8079163.1"/>
    <property type="molecule type" value="Genomic_DNA"/>
</dbReference>
<organism evidence="2 3">
    <name type="scientific">Apiospora phragmitis</name>
    <dbReference type="NCBI Taxonomy" id="2905665"/>
    <lineage>
        <taxon>Eukaryota</taxon>
        <taxon>Fungi</taxon>
        <taxon>Dikarya</taxon>
        <taxon>Ascomycota</taxon>
        <taxon>Pezizomycotina</taxon>
        <taxon>Sordariomycetes</taxon>
        <taxon>Xylariomycetidae</taxon>
        <taxon>Amphisphaeriales</taxon>
        <taxon>Apiosporaceae</taxon>
        <taxon>Apiospora</taxon>
    </lineage>
</organism>
<reference evidence="2 3" key="1">
    <citation type="submission" date="2023-01" db="EMBL/GenBank/DDBJ databases">
        <title>Analysis of 21 Apiospora genomes using comparative genomics revels a genus with tremendous synthesis potential of carbohydrate active enzymes and secondary metabolites.</title>
        <authorList>
            <person name="Sorensen T."/>
        </authorList>
    </citation>
    <scope>NUCLEOTIDE SEQUENCE [LARGE SCALE GENOMIC DNA]</scope>
    <source>
        <strain evidence="2 3">CBS 135458</strain>
    </source>
</reference>
<accession>A0ABR1W6S6</accession>
<evidence type="ECO:0000256" key="1">
    <source>
        <dbReference type="SAM" id="MobiDB-lite"/>
    </source>
</evidence>
<dbReference type="RefSeq" id="XP_066720234.1">
    <property type="nucleotide sequence ID" value="XM_066854379.1"/>
</dbReference>
<name>A0ABR1W6S6_9PEZI</name>
<proteinExistence type="predicted"/>